<dbReference type="EMBL" id="JRHC01000001">
    <property type="protein sequence ID" value="KJF45287.1"/>
    <property type="molecule type" value="Genomic_DNA"/>
</dbReference>
<dbReference type="InterPro" id="IPR013783">
    <property type="entry name" value="Ig-like_fold"/>
</dbReference>
<dbReference type="Proteomes" id="UP000032544">
    <property type="component" value="Unassembled WGS sequence"/>
</dbReference>
<dbReference type="AlphaFoldDB" id="A0A0D8JEH2"/>
<accession>A0A0D8JEH2</accession>
<proteinExistence type="predicted"/>
<evidence type="ECO:0000313" key="3">
    <source>
        <dbReference type="Proteomes" id="UP000032544"/>
    </source>
</evidence>
<evidence type="ECO:0000313" key="2">
    <source>
        <dbReference type="EMBL" id="KJF45287.1"/>
    </source>
</evidence>
<dbReference type="PATRIC" id="fig|1544798.3.peg.1577"/>
<feature type="domain" description="DUF5060" evidence="1">
    <location>
        <begin position="15"/>
        <end position="72"/>
    </location>
</feature>
<dbReference type="Pfam" id="PF16586">
    <property type="entry name" value="DUF5060"/>
    <property type="match status" value="1"/>
</dbReference>
<gene>
    <name evidence="2" type="ORF">LH29_07870</name>
</gene>
<dbReference type="Gene3D" id="2.60.40.10">
    <property type="entry name" value="Immunoglobulins"/>
    <property type="match status" value="1"/>
</dbReference>
<keyword evidence="3" id="KW-1185">Reference proteome</keyword>
<dbReference type="InterPro" id="IPR032260">
    <property type="entry name" value="DUF5060"/>
</dbReference>
<dbReference type="STRING" id="1544798.LH29_07870"/>
<evidence type="ECO:0000259" key="1">
    <source>
        <dbReference type="Pfam" id="PF16586"/>
    </source>
</evidence>
<dbReference type="Gene3D" id="3.20.20.80">
    <property type="entry name" value="Glycosidases"/>
    <property type="match status" value="1"/>
</dbReference>
<comment type="caution">
    <text evidence="2">The sequence shown here is derived from an EMBL/GenBank/DDBJ whole genome shotgun (WGS) entry which is preliminary data.</text>
</comment>
<protein>
    <recommendedName>
        <fullName evidence="1">DUF5060 domain-containing protein</fullName>
    </recommendedName>
</protein>
<sequence length="547" mass="61760">MSFIGPNFTESSEVFRNYRLNVTFYNEKDTLIVPGYFAADGDAANTSANSGNIWQVVFTPTKEGVWSYKVSFQYGKDLAASLDPNEGKPLAFDGETGNFEVNGINPNAKGAYAKGKLIYVGQRYLQYTGTGEWLIKAGPGGPENFFGYVDFDSTFNVSGGINDSALGPDGLHKYSPHIQDWKEGDPVWKGDKGKAIVGSINYLAEKGVNSLYLVVNNVNGDGRDCWPWAGYNDRDIYDVSKLAQWNIVFKHMNEKGIQLDFLFWESENTTLLNNGNLGVERKIYYRELLARFGHLPAIRWNISEEPTATPEQILADVDFISRIDPYGHAVGVHCGYTVERRDNEYPPLLGKENFDGAFMQCHENLHDEVKRWLQKSEKSGKKWVVSVDESLPNHPADIEKVRREFWEVVTAGGEGYDVYFGYGTGTCDIANEDFRNRDKKWSQLAIGLDFFNNTELNQLLPYMKNYDDLGTGYILAKPGEMYVMYTTLDKNTIDLTDFTQEFEIDWLDINNESGLLKGSIEKVMGGQIVDLGNAPSTKTDWVVWIHY</sequence>
<organism evidence="2 3">
    <name type="scientific">Draconibacterium sediminis</name>
    <dbReference type="NCBI Taxonomy" id="1544798"/>
    <lineage>
        <taxon>Bacteria</taxon>
        <taxon>Pseudomonadati</taxon>
        <taxon>Bacteroidota</taxon>
        <taxon>Bacteroidia</taxon>
        <taxon>Marinilabiliales</taxon>
        <taxon>Prolixibacteraceae</taxon>
        <taxon>Draconibacterium</taxon>
    </lineage>
</organism>
<reference evidence="2 3" key="1">
    <citation type="submission" date="2014-09" db="EMBL/GenBank/DDBJ databases">
        <title>Draft Genome Sequence of Draconibacterium sp. JN14CK-3.</title>
        <authorList>
            <person name="Dong C."/>
            <person name="Lai Q."/>
            <person name="Shao Z."/>
        </authorList>
    </citation>
    <scope>NUCLEOTIDE SEQUENCE [LARGE SCALE GENOMIC DNA]</scope>
    <source>
        <strain evidence="2 3">JN14CK-3</strain>
    </source>
</reference>
<name>A0A0D8JEH2_9BACT</name>